<dbReference type="Proteomes" id="UP000291084">
    <property type="component" value="Chromosome 8"/>
</dbReference>
<evidence type="ECO:0000256" key="1">
    <source>
        <dbReference type="SAM" id="MobiDB-lite"/>
    </source>
</evidence>
<evidence type="ECO:0000313" key="3">
    <source>
        <dbReference type="Proteomes" id="UP000291084"/>
    </source>
</evidence>
<feature type="compositionally biased region" description="Basic and acidic residues" evidence="1">
    <location>
        <begin position="86"/>
        <end position="98"/>
    </location>
</feature>
<proteinExistence type="predicted"/>
<feature type="non-terminal residue" evidence="2">
    <location>
        <position position="1"/>
    </location>
</feature>
<feature type="compositionally biased region" description="Polar residues" evidence="1">
    <location>
        <begin position="1"/>
        <end position="11"/>
    </location>
</feature>
<dbReference type="AlphaFoldDB" id="A0A0S3SSD7"/>
<keyword evidence="3" id="KW-1185">Reference proteome</keyword>
<evidence type="ECO:0000313" key="2">
    <source>
        <dbReference type="EMBL" id="BAT95743.1"/>
    </source>
</evidence>
<gene>
    <name evidence="2" type="primary">Vigan.08G252600</name>
    <name evidence="2" type="ORF">VIGAN_08252600</name>
</gene>
<protein>
    <submittedName>
        <fullName evidence="2">Uncharacterized protein</fullName>
    </submittedName>
</protein>
<dbReference type="EMBL" id="AP015041">
    <property type="protein sequence ID" value="BAT95743.1"/>
    <property type="molecule type" value="Genomic_DNA"/>
</dbReference>
<reference evidence="2 3" key="1">
    <citation type="journal article" date="2015" name="Sci. Rep.">
        <title>The power of single molecule real-time sequencing technology in the de novo assembly of a eukaryotic genome.</title>
        <authorList>
            <person name="Sakai H."/>
            <person name="Naito K."/>
            <person name="Ogiso-Tanaka E."/>
            <person name="Takahashi Y."/>
            <person name="Iseki K."/>
            <person name="Muto C."/>
            <person name="Satou K."/>
            <person name="Teruya K."/>
            <person name="Shiroma A."/>
            <person name="Shimoji M."/>
            <person name="Hirano T."/>
            <person name="Itoh T."/>
            <person name="Kaga A."/>
            <person name="Tomooka N."/>
        </authorList>
    </citation>
    <scope>NUCLEOTIDE SEQUENCE [LARGE SCALE GENOMIC DNA]</scope>
    <source>
        <strain evidence="3">cv. Shumari</strain>
    </source>
</reference>
<name>A0A0S3SSD7_PHAAN</name>
<sequence>LQEQFASTETPTLGHPSAEKNRNPESQNQKPLPRNRLPPSETELATRRERESPLPMKTASEREKKEGKKRASPLLSKTNLKRKKKKEEERSVCHHESPRTNAAWSRHLPNVVFITTRPLHEPEITPKIGWSAKRRIRNQN</sequence>
<organism evidence="2 3">
    <name type="scientific">Vigna angularis var. angularis</name>
    <dbReference type="NCBI Taxonomy" id="157739"/>
    <lineage>
        <taxon>Eukaryota</taxon>
        <taxon>Viridiplantae</taxon>
        <taxon>Streptophyta</taxon>
        <taxon>Embryophyta</taxon>
        <taxon>Tracheophyta</taxon>
        <taxon>Spermatophyta</taxon>
        <taxon>Magnoliopsida</taxon>
        <taxon>eudicotyledons</taxon>
        <taxon>Gunneridae</taxon>
        <taxon>Pentapetalae</taxon>
        <taxon>rosids</taxon>
        <taxon>fabids</taxon>
        <taxon>Fabales</taxon>
        <taxon>Fabaceae</taxon>
        <taxon>Papilionoideae</taxon>
        <taxon>50 kb inversion clade</taxon>
        <taxon>NPAAA clade</taxon>
        <taxon>indigoferoid/millettioid clade</taxon>
        <taxon>Phaseoleae</taxon>
        <taxon>Vigna</taxon>
    </lineage>
</organism>
<accession>A0A0S3SSD7</accession>
<feature type="region of interest" description="Disordered" evidence="1">
    <location>
        <begin position="1"/>
        <end position="100"/>
    </location>
</feature>